<accession>A0A0F3GXK2</accession>
<comment type="catalytic activity">
    <reaction evidence="1 18">
        <text>7-phospho-2-dehydro-3-deoxy-D-arabino-heptonate = 3-dehydroquinate + phosphate</text>
        <dbReference type="Rhea" id="RHEA:21968"/>
        <dbReference type="ChEBI" id="CHEBI:32364"/>
        <dbReference type="ChEBI" id="CHEBI:43474"/>
        <dbReference type="ChEBI" id="CHEBI:58394"/>
        <dbReference type="EC" id="4.2.3.4"/>
    </reaction>
</comment>
<sequence>MAKRMAEMEIVPVSLGSRSYDIAIGHGILDAVGQRLKDCGFGKTLALISNPTVFNLYGERVLDSVREAGFKCSYVLLPDGEEYKDLNWVNYILSEILKEGLDRKSALIALGGGVIGDITGFAASVYMRGIGYVQIPTTLLAQVDSSVGGKTGVNHALGKNMIGTFYQPRLVWIDIETLSTLPWKQRLSGLAEVIKYGVIRDTDFFQYLMTKTDELLSFIPDNLVYIIKRSCQIKAEVVSEDETESGLRAILNYGHTVGHAIEAITGYRRFLHGEAVAIGMYTAACLAVELAILEPQKLTLLKNILELYHLPFRVPSDINHHQLLELMYHDKKAVSGGLRFVLPTEIGSVKLVSVDNEGYILESLQKAR</sequence>
<keyword evidence="10 18" id="KW-0028">Amino-acid biosynthesis</keyword>
<evidence type="ECO:0000256" key="10">
    <source>
        <dbReference type="ARBA" id="ARBA00022605"/>
    </source>
</evidence>
<keyword evidence="14 18" id="KW-0520">NAD</keyword>
<dbReference type="NCBIfam" id="TIGR01357">
    <property type="entry name" value="aroB"/>
    <property type="match status" value="1"/>
</dbReference>
<dbReference type="AlphaFoldDB" id="A0A0F3GXK2"/>
<keyword evidence="17 18" id="KW-0170">Cobalt</keyword>
<feature type="domain" description="3-dehydroquinate synthase C-terminal" evidence="20">
    <location>
        <begin position="189"/>
        <end position="333"/>
    </location>
</feature>
<dbReference type="GO" id="GO:0046872">
    <property type="term" value="F:metal ion binding"/>
    <property type="evidence" value="ECO:0007669"/>
    <property type="project" value="UniProtKB-KW"/>
</dbReference>
<evidence type="ECO:0000256" key="3">
    <source>
        <dbReference type="ARBA" id="ARBA00003485"/>
    </source>
</evidence>
<dbReference type="GO" id="GO:0003856">
    <property type="term" value="F:3-dehydroquinate synthase activity"/>
    <property type="evidence" value="ECO:0007669"/>
    <property type="project" value="UniProtKB-UniRule"/>
</dbReference>
<evidence type="ECO:0000256" key="1">
    <source>
        <dbReference type="ARBA" id="ARBA00001393"/>
    </source>
</evidence>
<dbReference type="PANTHER" id="PTHR43622:SF7">
    <property type="entry name" value="3-DEHYDROQUINATE SYNTHASE, CHLOROPLASTIC"/>
    <property type="match status" value="1"/>
</dbReference>
<organism evidence="21 22">
    <name type="scientific">Candidatus Magnetobacterium bavaricum</name>
    <dbReference type="NCBI Taxonomy" id="29290"/>
    <lineage>
        <taxon>Bacteria</taxon>
        <taxon>Pseudomonadati</taxon>
        <taxon>Nitrospirota</taxon>
        <taxon>Thermodesulfovibrionia</taxon>
        <taxon>Thermodesulfovibrionales</taxon>
        <taxon>Candidatus Magnetobacteriaceae</taxon>
        <taxon>Candidatus Magnetobacterium</taxon>
    </lineage>
</organism>
<keyword evidence="15 18" id="KW-0057">Aromatic amino acid biosynthesis</keyword>
<gene>
    <name evidence="18" type="primary">aroB</name>
    <name evidence="21" type="ORF">MBAV_002384</name>
</gene>
<dbReference type="GO" id="GO:0009423">
    <property type="term" value="P:chorismate biosynthetic process"/>
    <property type="evidence" value="ECO:0007669"/>
    <property type="project" value="UniProtKB-UniRule"/>
</dbReference>
<evidence type="ECO:0000256" key="15">
    <source>
        <dbReference type="ARBA" id="ARBA00023141"/>
    </source>
</evidence>
<evidence type="ECO:0000259" key="20">
    <source>
        <dbReference type="Pfam" id="PF24621"/>
    </source>
</evidence>
<feature type="domain" description="3-dehydroquinate synthase N-terminal" evidence="19">
    <location>
        <begin position="75"/>
        <end position="185"/>
    </location>
</feature>
<dbReference type="GO" id="GO:0000166">
    <property type="term" value="F:nucleotide binding"/>
    <property type="evidence" value="ECO:0007669"/>
    <property type="project" value="UniProtKB-KW"/>
</dbReference>
<comment type="cofactor">
    <cofactor evidence="18">
        <name>Co(2+)</name>
        <dbReference type="ChEBI" id="CHEBI:48828"/>
    </cofactor>
    <cofactor evidence="18">
        <name>Zn(2+)</name>
        <dbReference type="ChEBI" id="CHEBI:29105"/>
    </cofactor>
    <text evidence="18">Binds 1 divalent metal cation per subunit. Can use either Co(2+) or Zn(2+).</text>
</comment>
<dbReference type="Proteomes" id="UP000033423">
    <property type="component" value="Unassembled WGS sequence"/>
</dbReference>
<keyword evidence="22" id="KW-1185">Reference proteome</keyword>
<dbReference type="InterPro" id="IPR016037">
    <property type="entry name" value="DHQ_synth_AroB"/>
</dbReference>
<feature type="binding site" evidence="18">
    <location>
        <begin position="79"/>
        <end position="84"/>
    </location>
    <ligand>
        <name>NAD(+)</name>
        <dbReference type="ChEBI" id="CHEBI:57540"/>
    </ligand>
</feature>
<evidence type="ECO:0000256" key="8">
    <source>
        <dbReference type="ARBA" id="ARBA00017684"/>
    </source>
</evidence>
<feature type="binding site" evidence="18">
    <location>
        <position position="150"/>
    </location>
    <ligand>
        <name>NAD(+)</name>
        <dbReference type="ChEBI" id="CHEBI:57540"/>
    </ligand>
</feature>
<dbReference type="FunFam" id="3.40.50.1970:FF:000001">
    <property type="entry name" value="3-dehydroquinate synthase"/>
    <property type="match status" value="1"/>
</dbReference>
<keyword evidence="13 18" id="KW-0862">Zinc</keyword>
<evidence type="ECO:0000256" key="16">
    <source>
        <dbReference type="ARBA" id="ARBA00023239"/>
    </source>
</evidence>
<dbReference type="InterPro" id="IPR050071">
    <property type="entry name" value="Dehydroquinate_synthase"/>
</dbReference>
<evidence type="ECO:0000256" key="17">
    <source>
        <dbReference type="ARBA" id="ARBA00023285"/>
    </source>
</evidence>
<dbReference type="EC" id="4.2.3.4" evidence="7 18"/>
<evidence type="ECO:0000256" key="5">
    <source>
        <dbReference type="ARBA" id="ARBA00004661"/>
    </source>
</evidence>
<keyword evidence="16 18" id="KW-0456">Lyase</keyword>
<comment type="subcellular location">
    <subcellularLocation>
        <location evidence="4 18">Cytoplasm</location>
    </subcellularLocation>
</comment>
<keyword evidence="11 18" id="KW-0479">Metal-binding</keyword>
<comment type="cofactor">
    <cofactor evidence="2 18">
        <name>NAD(+)</name>
        <dbReference type="ChEBI" id="CHEBI:57540"/>
    </cofactor>
</comment>
<dbReference type="Gene3D" id="1.20.1090.10">
    <property type="entry name" value="Dehydroquinate synthase-like - alpha domain"/>
    <property type="match status" value="1"/>
</dbReference>
<keyword evidence="12 18" id="KW-0547">Nucleotide-binding</keyword>
<evidence type="ECO:0000256" key="9">
    <source>
        <dbReference type="ARBA" id="ARBA00022490"/>
    </source>
</evidence>
<evidence type="ECO:0000256" key="18">
    <source>
        <dbReference type="HAMAP-Rule" id="MF_00110"/>
    </source>
</evidence>
<dbReference type="Pfam" id="PF01761">
    <property type="entry name" value="DHQ_synthase"/>
    <property type="match status" value="1"/>
</dbReference>
<evidence type="ECO:0000256" key="4">
    <source>
        <dbReference type="ARBA" id="ARBA00004496"/>
    </source>
</evidence>
<evidence type="ECO:0000256" key="11">
    <source>
        <dbReference type="ARBA" id="ARBA00022723"/>
    </source>
</evidence>
<dbReference type="GO" id="GO:0009073">
    <property type="term" value="P:aromatic amino acid family biosynthetic process"/>
    <property type="evidence" value="ECO:0007669"/>
    <property type="project" value="UniProtKB-KW"/>
</dbReference>
<dbReference type="Pfam" id="PF24621">
    <property type="entry name" value="DHQS_C"/>
    <property type="match status" value="1"/>
</dbReference>
<evidence type="ECO:0000256" key="14">
    <source>
        <dbReference type="ARBA" id="ARBA00023027"/>
    </source>
</evidence>
<feature type="binding site" evidence="18">
    <location>
        <begin position="113"/>
        <end position="117"/>
    </location>
    <ligand>
        <name>NAD(+)</name>
        <dbReference type="ChEBI" id="CHEBI:57540"/>
    </ligand>
</feature>
<evidence type="ECO:0000256" key="2">
    <source>
        <dbReference type="ARBA" id="ARBA00001911"/>
    </source>
</evidence>
<feature type="binding site" evidence="18">
    <location>
        <position position="272"/>
    </location>
    <ligand>
        <name>Zn(2+)</name>
        <dbReference type="ChEBI" id="CHEBI:29105"/>
    </ligand>
</feature>
<dbReference type="CDD" id="cd08195">
    <property type="entry name" value="DHQS"/>
    <property type="match status" value="1"/>
</dbReference>
<comment type="function">
    <text evidence="3 18">Catalyzes the conversion of 3-deoxy-D-arabino-heptulosonate 7-phosphate (DAHP) to dehydroquinate (DHQ).</text>
</comment>
<keyword evidence="9 18" id="KW-0963">Cytoplasm</keyword>
<proteinExistence type="inferred from homology"/>
<dbReference type="HAMAP" id="MF_00110">
    <property type="entry name" value="DHQ_synthase"/>
    <property type="match status" value="1"/>
</dbReference>
<evidence type="ECO:0000256" key="6">
    <source>
        <dbReference type="ARBA" id="ARBA00005412"/>
    </source>
</evidence>
<comment type="caution">
    <text evidence="21">The sequence shown here is derived from an EMBL/GenBank/DDBJ whole genome shotgun (WGS) entry which is preliminary data.</text>
</comment>
<dbReference type="PANTHER" id="PTHR43622">
    <property type="entry name" value="3-DEHYDROQUINATE SYNTHASE"/>
    <property type="match status" value="1"/>
</dbReference>
<dbReference type="PATRIC" id="fig|29290.4.peg.3175"/>
<feature type="binding site" evidence="18">
    <location>
        <position position="159"/>
    </location>
    <ligand>
        <name>NAD(+)</name>
        <dbReference type="ChEBI" id="CHEBI:57540"/>
    </ligand>
</feature>
<evidence type="ECO:0000313" key="22">
    <source>
        <dbReference type="Proteomes" id="UP000033423"/>
    </source>
</evidence>
<dbReference type="GO" id="GO:0005737">
    <property type="term" value="C:cytoplasm"/>
    <property type="evidence" value="ECO:0007669"/>
    <property type="project" value="UniProtKB-SubCell"/>
</dbReference>
<dbReference type="SUPFAM" id="SSF56796">
    <property type="entry name" value="Dehydroquinate synthase-like"/>
    <property type="match status" value="1"/>
</dbReference>
<dbReference type="InterPro" id="IPR056179">
    <property type="entry name" value="DHQS_C"/>
</dbReference>
<comment type="pathway">
    <text evidence="5 18">Metabolic intermediate biosynthesis; chorismate biosynthesis; chorismate from D-erythrose 4-phosphate and phosphoenolpyruvate: step 2/7.</text>
</comment>
<dbReference type="PIRSF" id="PIRSF001455">
    <property type="entry name" value="DHQ_synth"/>
    <property type="match status" value="1"/>
</dbReference>
<dbReference type="InterPro" id="IPR030963">
    <property type="entry name" value="DHQ_synth_fam"/>
</dbReference>
<evidence type="ECO:0000256" key="7">
    <source>
        <dbReference type="ARBA" id="ARBA00013031"/>
    </source>
</evidence>
<evidence type="ECO:0000256" key="12">
    <source>
        <dbReference type="ARBA" id="ARBA00022741"/>
    </source>
</evidence>
<dbReference type="Gene3D" id="3.40.50.1970">
    <property type="match status" value="1"/>
</dbReference>
<feature type="binding site" evidence="18">
    <location>
        <position position="255"/>
    </location>
    <ligand>
        <name>Zn(2+)</name>
        <dbReference type="ChEBI" id="CHEBI:29105"/>
    </ligand>
</feature>
<feature type="binding site" evidence="18">
    <location>
        <begin position="177"/>
        <end position="180"/>
    </location>
    <ligand>
        <name>NAD(+)</name>
        <dbReference type="ChEBI" id="CHEBI:57540"/>
    </ligand>
</feature>
<evidence type="ECO:0000313" key="21">
    <source>
        <dbReference type="EMBL" id="KJU85418.1"/>
    </source>
</evidence>
<dbReference type="EMBL" id="LACI01001033">
    <property type="protein sequence ID" value="KJU85418.1"/>
    <property type="molecule type" value="Genomic_DNA"/>
</dbReference>
<dbReference type="InterPro" id="IPR030960">
    <property type="entry name" value="DHQS/DOIS_N"/>
</dbReference>
<protein>
    <recommendedName>
        <fullName evidence="8 18">3-dehydroquinate synthase</fullName>
        <shortName evidence="18">DHQS</shortName>
        <ecNumber evidence="7 18">4.2.3.4</ecNumber>
    </recommendedName>
</protein>
<name>A0A0F3GXK2_9BACT</name>
<dbReference type="GO" id="GO:0008652">
    <property type="term" value="P:amino acid biosynthetic process"/>
    <property type="evidence" value="ECO:0007669"/>
    <property type="project" value="UniProtKB-KW"/>
</dbReference>
<evidence type="ECO:0000256" key="13">
    <source>
        <dbReference type="ARBA" id="ARBA00022833"/>
    </source>
</evidence>
<evidence type="ECO:0000259" key="19">
    <source>
        <dbReference type="Pfam" id="PF01761"/>
    </source>
</evidence>
<dbReference type="UniPathway" id="UPA00053">
    <property type="reaction ID" value="UER00085"/>
</dbReference>
<feature type="binding site" evidence="18">
    <location>
        <position position="192"/>
    </location>
    <ligand>
        <name>Zn(2+)</name>
        <dbReference type="ChEBI" id="CHEBI:29105"/>
    </ligand>
</feature>
<reference evidence="21 22" key="1">
    <citation type="submission" date="2015-02" db="EMBL/GenBank/DDBJ databases">
        <title>Single-cell genomics of uncultivated deep-branching MTB reveals a conserved set of magnetosome genes.</title>
        <authorList>
            <person name="Kolinko S."/>
            <person name="Richter M."/>
            <person name="Glockner F.O."/>
            <person name="Brachmann A."/>
            <person name="Schuler D."/>
        </authorList>
    </citation>
    <scope>NUCLEOTIDE SEQUENCE [LARGE SCALE GENOMIC DNA]</scope>
    <source>
        <strain evidence="21">TM-1</strain>
    </source>
</reference>
<feature type="binding site" evidence="18">
    <location>
        <begin position="137"/>
        <end position="138"/>
    </location>
    <ligand>
        <name>NAD(+)</name>
        <dbReference type="ChEBI" id="CHEBI:57540"/>
    </ligand>
</feature>
<comment type="similarity">
    <text evidence="6 18">Belongs to the sugar phosphate cyclases superfamily. Dehydroquinate synthase family.</text>
</comment>